<reference evidence="2" key="1">
    <citation type="submission" date="2020-07" db="EMBL/GenBank/DDBJ databases">
        <title>The High-quality genome of the commercially important snow crab, Chionoecetes opilio.</title>
        <authorList>
            <person name="Jeong J.-H."/>
            <person name="Ryu S."/>
        </authorList>
    </citation>
    <scope>NUCLEOTIDE SEQUENCE</scope>
    <source>
        <strain evidence="2">MADBK_172401_WGS</strain>
        <tissue evidence="2">Digestive gland</tissue>
    </source>
</reference>
<dbReference type="Proteomes" id="UP000770661">
    <property type="component" value="Unassembled WGS sequence"/>
</dbReference>
<evidence type="ECO:0000313" key="2">
    <source>
        <dbReference type="EMBL" id="KAG0710750.1"/>
    </source>
</evidence>
<evidence type="ECO:0000256" key="1">
    <source>
        <dbReference type="SAM" id="MobiDB-lite"/>
    </source>
</evidence>
<keyword evidence="3" id="KW-1185">Reference proteome</keyword>
<proteinExistence type="predicted"/>
<comment type="caution">
    <text evidence="2">The sequence shown here is derived from an EMBL/GenBank/DDBJ whole genome shotgun (WGS) entry which is preliminary data.</text>
</comment>
<protein>
    <submittedName>
        <fullName evidence="2">Uncharacterized protein</fullName>
    </submittedName>
</protein>
<feature type="region of interest" description="Disordered" evidence="1">
    <location>
        <begin position="1"/>
        <end position="52"/>
    </location>
</feature>
<feature type="compositionally biased region" description="Low complexity" evidence="1">
    <location>
        <begin position="31"/>
        <end position="46"/>
    </location>
</feature>
<evidence type="ECO:0000313" key="3">
    <source>
        <dbReference type="Proteomes" id="UP000770661"/>
    </source>
</evidence>
<accession>A0A8J4XX58</accession>
<gene>
    <name evidence="2" type="ORF">GWK47_022183</name>
</gene>
<dbReference type="EMBL" id="JACEEZ010023931">
    <property type="protein sequence ID" value="KAG0710750.1"/>
    <property type="molecule type" value="Genomic_DNA"/>
</dbReference>
<dbReference type="AlphaFoldDB" id="A0A8J4XX58"/>
<organism evidence="2 3">
    <name type="scientific">Chionoecetes opilio</name>
    <name type="common">Atlantic snow crab</name>
    <name type="synonym">Cancer opilio</name>
    <dbReference type="NCBI Taxonomy" id="41210"/>
    <lineage>
        <taxon>Eukaryota</taxon>
        <taxon>Metazoa</taxon>
        <taxon>Ecdysozoa</taxon>
        <taxon>Arthropoda</taxon>
        <taxon>Crustacea</taxon>
        <taxon>Multicrustacea</taxon>
        <taxon>Malacostraca</taxon>
        <taxon>Eumalacostraca</taxon>
        <taxon>Eucarida</taxon>
        <taxon>Decapoda</taxon>
        <taxon>Pleocyemata</taxon>
        <taxon>Brachyura</taxon>
        <taxon>Eubrachyura</taxon>
        <taxon>Majoidea</taxon>
        <taxon>Majidae</taxon>
        <taxon>Chionoecetes</taxon>
    </lineage>
</organism>
<feature type="compositionally biased region" description="Polar residues" evidence="1">
    <location>
        <begin position="1"/>
        <end position="14"/>
    </location>
</feature>
<sequence length="378" mass="42573">MMSGSNDYHTSGTRSPEIAAQEDKVRRRRSTLGGRRSCRSVGGRMSLAAPPAPGLQDQVLRIGEGQPWGTKLNSLLDVALREAVRRLEARLPGEECVPELRAAVLTQAGSMTRQLSERLCDLTPVVTTTHHSTPVTSIEVYKKKTRALEQEYSKWKAMRKQREAECHAAEMELQEAMSGVTTMDDGQEMHLSPAQRCLLDSWPDCSHYVELRRPWGKGKSHRGNAERCYLPCRGPFISGAQEEHRGKATREVQQAREKAHLVLEEVKHTTEVLNGFLTASRLQADRSYTALESMSNAHIKRKPMTLLMFMRRVIGFLPPATAHDLVEETEDVTHRIQVEEWNLFLQLRVLGQGKVASILQAGHSTQHQHRPHPTFIAK</sequence>
<name>A0A8J4XX58_CHIOP</name>
<dbReference type="OrthoDB" id="6380584at2759"/>